<reference evidence="1 2" key="1">
    <citation type="journal article" date="2016" name="Mol. Biol. Evol.">
        <title>Comparative Genomics of Early-Diverging Mushroom-Forming Fungi Provides Insights into the Origins of Lignocellulose Decay Capabilities.</title>
        <authorList>
            <person name="Nagy L.G."/>
            <person name="Riley R."/>
            <person name="Tritt A."/>
            <person name="Adam C."/>
            <person name="Daum C."/>
            <person name="Floudas D."/>
            <person name="Sun H."/>
            <person name="Yadav J.S."/>
            <person name="Pangilinan J."/>
            <person name="Larsson K.H."/>
            <person name="Matsuura K."/>
            <person name="Barry K."/>
            <person name="Labutti K."/>
            <person name="Kuo R."/>
            <person name="Ohm R.A."/>
            <person name="Bhattacharya S.S."/>
            <person name="Shirouzu T."/>
            <person name="Yoshinaga Y."/>
            <person name="Martin F.M."/>
            <person name="Grigoriev I.V."/>
            <person name="Hibbett D.S."/>
        </authorList>
    </citation>
    <scope>NUCLEOTIDE SEQUENCE [LARGE SCALE GENOMIC DNA]</scope>
    <source>
        <strain evidence="1 2">CBS 109695</strain>
    </source>
</reference>
<name>A0A166SAI5_9AGAM</name>
<keyword evidence="2" id="KW-1185">Reference proteome</keyword>
<gene>
    <name evidence="1" type="ORF">FIBSPDRAFT_990594</name>
</gene>
<dbReference type="Proteomes" id="UP000076532">
    <property type="component" value="Unassembled WGS sequence"/>
</dbReference>
<proteinExistence type="predicted"/>
<accession>A0A166SAI5</accession>
<evidence type="ECO:0000313" key="1">
    <source>
        <dbReference type="EMBL" id="KZP29220.1"/>
    </source>
</evidence>
<evidence type="ECO:0000313" key="2">
    <source>
        <dbReference type="Proteomes" id="UP000076532"/>
    </source>
</evidence>
<protein>
    <submittedName>
        <fullName evidence="1">Uncharacterized protein</fullName>
    </submittedName>
</protein>
<dbReference type="AlphaFoldDB" id="A0A166SAI5"/>
<sequence>MLSWPCHRCVTWSYTWYDFDIPSPPTHLPILLPNILHLRVKCNYDESPHNVLSCIQAENLVALSLSMLTDGESIALNGHFPSLQHLLLANAAHSAAHLVAFARSFPNIGRLTFAPGENDDRLSLHNLHQTLGVIIHGADDDDTAGSNVHGALLWSKLQSIALPTSTDQFSVTELESTKGQLQVAGHPIRKLLLPQKVHSAMVEIGEVIEIGEYYVDWPTTFEQ</sequence>
<organism evidence="1 2">
    <name type="scientific">Athelia psychrophila</name>
    <dbReference type="NCBI Taxonomy" id="1759441"/>
    <lineage>
        <taxon>Eukaryota</taxon>
        <taxon>Fungi</taxon>
        <taxon>Dikarya</taxon>
        <taxon>Basidiomycota</taxon>
        <taxon>Agaricomycotina</taxon>
        <taxon>Agaricomycetes</taxon>
        <taxon>Agaricomycetidae</taxon>
        <taxon>Atheliales</taxon>
        <taxon>Atheliaceae</taxon>
        <taxon>Athelia</taxon>
    </lineage>
</organism>
<dbReference type="EMBL" id="KV417499">
    <property type="protein sequence ID" value="KZP29220.1"/>
    <property type="molecule type" value="Genomic_DNA"/>
</dbReference>